<feature type="compositionally biased region" description="Basic and acidic residues" evidence="1">
    <location>
        <begin position="85"/>
        <end position="108"/>
    </location>
</feature>
<accession>A0AAW1XJM1</accession>
<dbReference type="AlphaFoldDB" id="A0AAW1XJM1"/>
<proteinExistence type="predicted"/>
<evidence type="ECO:0000313" key="3">
    <source>
        <dbReference type="EMBL" id="KAK9936254.1"/>
    </source>
</evidence>
<comment type="caution">
    <text evidence="3">The sequence shown here is derived from an EMBL/GenBank/DDBJ whole genome shotgun (WGS) entry which is preliminary data.</text>
</comment>
<keyword evidence="4" id="KW-1185">Reference proteome</keyword>
<feature type="transmembrane region" description="Helical" evidence="2">
    <location>
        <begin position="54"/>
        <end position="74"/>
    </location>
</feature>
<dbReference type="EMBL" id="JBEDUW010000003">
    <property type="protein sequence ID" value="KAK9936254.1"/>
    <property type="molecule type" value="Genomic_DNA"/>
</dbReference>
<reference evidence="3 4" key="1">
    <citation type="journal article" date="2023" name="G3 (Bethesda)">
        <title>A chromosome-length genome assembly and annotation of blackberry (Rubus argutus, cv. 'Hillquist').</title>
        <authorList>
            <person name="Bruna T."/>
            <person name="Aryal R."/>
            <person name="Dudchenko O."/>
            <person name="Sargent D.J."/>
            <person name="Mead D."/>
            <person name="Buti M."/>
            <person name="Cavallini A."/>
            <person name="Hytonen T."/>
            <person name="Andres J."/>
            <person name="Pham M."/>
            <person name="Weisz D."/>
            <person name="Mascagni F."/>
            <person name="Usai G."/>
            <person name="Natali L."/>
            <person name="Bassil N."/>
            <person name="Fernandez G.E."/>
            <person name="Lomsadze A."/>
            <person name="Armour M."/>
            <person name="Olukolu B."/>
            <person name="Poorten T."/>
            <person name="Britton C."/>
            <person name="Davik J."/>
            <person name="Ashrafi H."/>
            <person name="Aiden E.L."/>
            <person name="Borodovsky M."/>
            <person name="Worthington M."/>
        </authorList>
    </citation>
    <scope>NUCLEOTIDE SEQUENCE [LARGE SCALE GENOMIC DNA]</scope>
    <source>
        <strain evidence="3">PI 553951</strain>
    </source>
</reference>
<evidence type="ECO:0000256" key="2">
    <source>
        <dbReference type="SAM" id="Phobius"/>
    </source>
</evidence>
<dbReference type="PANTHER" id="PTHR37746:SF1">
    <property type="entry name" value="TRANSMEMBRANE PROTEIN"/>
    <property type="match status" value="1"/>
</dbReference>
<evidence type="ECO:0000256" key="1">
    <source>
        <dbReference type="SAM" id="MobiDB-lite"/>
    </source>
</evidence>
<keyword evidence="2" id="KW-1133">Transmembrane helix</keyword>
<evidence type="ECO:0008006" key="5">
    <source>
        <dbReference type="Google" id="ProtNLM"/>
    </source>
</evidence>
<sequence>MEQNASLMWDLDCVSDLVFAERMKYFWASISSSPLFSSIITLYALILLYFPCHFLSFVFSPVVIITGILLITLLRLGASQSFEDDEHKEKEKTSDPELETHYSEPNDTTEIDHEQIASAPQEDHSFVTYQFETEESDMGFDQHPCFDDYFVEWNVKAPLEVIYEEYEGEEDEVDPNEKPNFNHEEQEKQILGLERQPSLSLYYPESDSDTSSDGDFSVTGVWDSPGNMCYKWEEDDKEGLIEIALDGNKRSGLQFQVEEDNLIEIDISPTRSNEFSGEKWLFSGEVRFS</sequence>
<gene>
    <name evidence="3" type="ORF">M0R45_013104</name>
</gene>
<organism evidence="3 4">
    <name type="scientific">Rubus argutus</name>
    <name type="common">Southern blackberry</name>
    <dbReference type="NCBI Taxonomy" id="59490"/>
    <lineage>
        <taxon>Eukaryota</taxon>
        <taxon>Viridiplantae</taxon>
        <taxon>Streptophyta</taxon>
        <taxon>Embryophyta</taxon>
        <taxon>Tracheophyta</taxon>
        <taxon>Spermatophyta</taxon>
        <taxon>Magnoliopsida</taxon>
        <taxon>eudicotyledons</taxon>
        <taxon>Gunneridae</taxon>
        <taxon>Pentapetalae</taxon>
        <taxon>rosids</taxon>
        <taxon>fabids</taxon>
        <taxon>Rosales</taxon>
        <taxon>Rosaceae</taxon>
        <taxon>Rosoideae</taxon>
        <taxon>Rosoideae incertae sedis</taxon>
        <taxon>Rubus</taxon>
    </lineage>
</organism>
<name>A0AAW1XJM1_RUBAR</name>
<feature type="transmembrane region" description="Helical" evidence="2">
    <location>
        <begin position="25"/>
        <end position="48"/>
    </location>
</feature>
<evidence type="ECO:0000313" key="4">
    <source>
        <dbReference type="Proteomes" id="UP001457282"/>
    </source>
</evidence>
<dbReference type="Proteomes" id="UP001457282">
    <property type="component" value="Unassembled WGS sequence"/>
</dbReference>
<keyword evidence="2" id="KW-0812">Transmembrane</keyword>
<protein>
    <recommendedName>
        <fullName evidence="5">Transmembrane protein</fullName>
    </recommendedName>
</protein>
<feature type="region of interest" description="Disordered" evidence="1">
    <location>
        <begin position="84"/>
        <end position="108"/>
    </location>
</feature>
<keyword evidence="2" id="KW-0472">Membrane</keyword>
<dbReference type="PANTHER" id="PTHR37746">
    <property type="entry name" value="TRANSMEMBRANE PROTEIN"/>
    <property type="match status" value="1"/>
</dbReference>